<dbReference type="EMBL" id="JAVFWL010000002">
    <property type="protein sequence ID" value="KAK6739286.1"/>
    <property type="molecule type" value="Genomic_DNA"/>
</dbReference>
<evidence type="ECO:0008006" key="5">
    <source>
        <dbReference type="Google" id="ProtNLM"/>
    </source>
</evidence>
<accession>A0ABR1CQ12</accession>
<name>A0ABR1CQ12_NECAM</name>
<evidence type="ECO:0000256" key="2">
    <source>
        <dbReference type="SAM" id="Phobius"/>
    </source>
</evidence>
<sequence length="125" mass="14102">MSTSMFPLTIVDMSFCHVVSNVMPLLTFVLCALTQLSILIPTMSMLFCSRLHRTKAGGSSSEDKGKDDMVLPPRVSFKENGEMVLDHRSEKSHRRSQRANGVSFQRSYSMLKIEEHLCSLFTTIN</sequence>
<keyword evidence="4" id="KW-1185">Reference proteome</keyword>
<keyword evidence="2" id="KW-0472">Membrane</keyword>
<evidence type="ECO:0000313" key="3">
    <source>
        <dbReference type="EMBL" id="KAK6739286.1"/>
    </source>
</evidence>
<comment type="caution">
    <text evidence="3">The sequence shown here is derived from an EMBL/GenBank/DDBJ whole genome shotgun (WGS) entry which is preliminary data.</text>
</comment>
<gene>
    <name evidence="3" type="primary">Necator_chrII.g8791</name>
    <name evidence="3" type="ORF">RB195_020996</name>
</gene>
<feature type="transmembrane region" description="Helical" evidence="2">
    <location>
        <begin position="22"/>
        <end position="47"/>
    </location>
</feature>
<protein>
    <recommendedName>
        <fullName evidence="5">G-protein coupled receptors family 1 profile domain-containing protein</fullName>
    </recommendedName>
</protein>
<keyword evidence="2" id="KW-1133">Transmembrane helix</keyword>
<keyword evidence="2" id="KW-0812">Transmembrane</keyword>
<feature type="region of interest" description="Disordered" evidence="1">
    <location>
        <begin position="82"/>
        <end position="101"/>
    </location>
</feature>
<evidence type="ECO:0000256" key="1">
    <source>
        <dbReference type="SAM" id="MobiDB-lite"/>
    </source>
</evidence>
<organism evidence="3 4">
    <name type="scientific">Necator americanus</name>
    <name type="common">Human hookworm</name>
    <dbReference type="NCBI Taxonomy" id="51031"/>
    <lineage>
        <taxon>Eukaryota</taxon>
        <taxon>Metazoa</taxon>
        <taxon>Ecdysozoa</taxon>
        <taxon>Nematoda</taxon>
        <taxon>Chromadorea</taxon>
        <taxon>Rhabditida</taxon>
        <taxon>Rhabditina</taxon>
        <taxon>Rhabditomorpha</taxon>
        <taxon>Strongyloidea</taxon>
        <taxon>Ancylostomatidae</taxon>
        <taxon>Bunostominae</taxon>
        <taxon>Necator</taxon>
    </lineage>
</organism>
<evidence type="ECO:0000313" key="4">
    <source>
        <dbReference type="Proteomes" id="UP001303046"/>
    </source>
</evidence>
<proteinExistence type="predicted"/>
<reference evidence="3 4" key="1">
    <citation type="submission" date="2023-08" db="EMBL/GenBank/DDBJ databases">
        <title>A Necator americanus chromosomal reference genome.</title>
        <authorList>
            <person name="Ilik V."/>
            <person name="Petrzelkova K.J."/>
            <person name="Pardy F."/>
            <person name="Fuh T."/>
            <person name="Niatou-Singa F.S."/>
            <person name="Gouil Q."/>
            <person name="Baker L."/>
            <person name="Ritchie M.E."/>
            <person name="Jex A.R."/>
            <person name="Gazzola D."/>
            <person name="Li H."/>
            <person name="Toshio Fujiwara R."/>
            <person name="Zhan B."/>
            <person name="Aroian R.V."/>
            <person name="Pafco B."/>
            <person name="Schwarz E.M."/>
        </authorList>
    </citation>
    <scope>NUCLEOTIDE SEQUENCE [LARGE SCALE GENOMIC DNA]</scope>
    <source>
        <strain evidence="3 4">Aroian</strain>
        <tissue evidence="3">Whole animal</tissue>
    </source>
</reference>
<dbReference type="Proteomes" id="UP001303046">
    <property type="component" value="Unassembled WGS sequence"/>
</dbReference>